<dbReference type="InterPro" id="IPR002201">
    <property type="entry name" value="Glyco_trans_9"/>
</dbReference>
<keyword evidence="3" id="KW-0812">Transmembrane</keyword>
<keyword evidence="1" id="KW-0328">Glycosyltransferase</keyword>
<dbReference type="InterPro" id="IPR051199">
    <property type="entry name" value="LPS_LOS_Heptosyltrfase"/>
</dbReference>
<feature type="transmembrane region" description="Helical" evidence="3">
    <location>
        <begin position="41"/>
        <end position="63"/>
    </location>
</feature>
<dbReference type="CDD" id="cd03789">
    <property type="entry name" value="GT9_LPS_heptosyltransferase"/>
    <property type="match status" value="1"/>
</dbReference>
<dbReference type="Gene3D" id="3.40.50.2000">
    <property type="entry name" value="Glycogen Phosphorylase B"/>
    <property type="match status" value="2"/>
</dbReference>
<dbReference type="PANTHER" id="PTHR30160">
    <property type="entry name" value="TETRAACYLDISACCHARIDE 4'-KINASE-RELATED"/>
    <property type="match status" value="1"/>
</dbReference>
<evidence type="ECO:0000256" key="3">
    <source>
        <dbReference type="SAM" id="Phobius"/>
    </source>
</evidence>
<evidence type="ECO:0000256" key="2">
    <source>
        <dbReference type="ARBA" id="ARBA00022679"/>
    </source>
</evidence>
<organism evidence="4 5">
    <name type="scientific">Rhodoferax lithotrophicus</name>
    <dbReference type="NCBI Taxonomy" id="2798804"/>
    <lineage>
        <taxon>Bacteria</taxon>
        <taxon>Pseudomonadati</taxon>
        <taxon>Pseudomonadota</taxon>
        <taxon>Betaproteobacteria</taxon>
        <taxon>Burkholderiales</taxon>
        <taxon>Comamonadaceae</taxon>
        <taxon>Rhodoferax</taxon>
    </lineage>
</organism>
<keyword evidence="2" id="KW-0808">Transferase</keyword>
<dbReference type="RefSeq" id="WP_223904606.1">
    <property type="nucleotide sequence ID" value="NZ_AP024238.1"/>
</dbReference>
<sequence>MKLQTQRWIDRWVGQALCAAVSLWARLLGGKAQAIPPKPRHILVILLSEMGSVVLAGPMFAALRQRYPSATVHVLQLKKNQEVAKLLGLAQSEHLHALDDSSGLRLLADIWHVSKTLRALPLDAVIDCELFSRISSLMSYVSGAPLRAGFTAHTQEGLYRGSFINRAIPYNPYQHITQQFLSLVDALDDASMPRNKAAPIRLLPTDTGLNVVFGAPELAKYRQQMHTDHPSLAGRKVVLLYAGGGLLPERAWPAAHYVQVAKGLVDAGHAVGLIGLRDDAALARQLRQDVASDFCVDLTGYTKSIRELLMLFHAAQLLITNDGGPGHFASLTPIQTMVFFGPETGRLYGPLGPRARVLESGLACSPCLSAYNHRLTFCDGDNQCLKRLQPLPVLHEALQILNSPAPLSA</sequence>
<keyword evidence="3" id="KW-1133">Transmembrane helix</keyword>
<name>A0ABM7MQN5_9BURK</name>
<dbReference type="SUPFAM" id="SSF53756">
    <property type="entry name" value="UDP-Glycosyltransferase/glycogen phosphorylase"/>
    <property type="match status" value="1"/>
</dbReference>
<accession>A0ABM7MQN5</accession>
<dbReference type="Proteomes" id="UP000824366">
    <property type="component" value="Chromosome"/>
</dbReference>
<evidence type="ECO:0000256" key="1">
    <source>
        <dbReference type="ARBA" id="ARBA00022676"/>
    </source>
</evidence>
<proteinExistence type="predicted"/>
<gene>
    <name evidence="4" type="ORF">MIZ03_3586</name>
</gene>
<reference evidence="4 5" key="1">
    <citation type="journal article" date="2021" name="Microbiol. Spectr.">
        <title>A Single Bacterium Capable of Oxidation and Reduction of Iron at Circumneutral pH.</title>
        <authorList>
            <person name="Kato S."/>
            <person name="Ohkuma M."/>
        </authorList>
    </citation>
    <scope>NUCLEOTIDE SEQUENCE [LARGE SCALE GENOMIC DNA]</scope>
    <source>
        <strain evidence="4 5">MIZ03</strain>
    </source>
</reference>
<dbReference type="Pfam" id="PF01075">
    <property type="entry name" value="Glyco_transf_9"/>
    <property type="match status" value="1"/>
</dbReference>
<evidence type="ECO:0000313" key="4">
    <source>
        <dbReference type="EMBL" id="BCO28676.1"/>
    </source>
</evidence>
<evidence type="ECO:0008006" key="6">
    <source>
        <dbReference type="Google" id="ProtNLM"/>
    </source>
</evidence>
<keyword evidence="5" id="KW-1185">Reference proteome</keyword>
<dbReference type="EMBL" id="AP024238">
    <property type="protein sequence ID" value="BCO28676.1"/>
    <property type="molecule type" value="Genomic_DNA"/>
</dbReference>
<evidence type="ECO:0000313" key="5">
    <source>
        <dbReference type="Proteomes" id="UP000824366"/>
    </source>
</evidence>
<protein>
    <recommendedName>
        <fullName evidence="6">Glycosyl transferase family 9</fullName>
    </recommendedName>
</protein>
<keyword evidence="3" id="KW-0472">Membrane</keyword>